<evidence type="ECO:0000259" key="1">
    <source>
        <dbReference type="Pfam" id="PF12680"/>
    </source>
</evidence>
<organism evidence="2 3">
    <name type="scientific">Brevundimonas mediterranea</name>
    <dbReference type="NCBI Taxonomy" id="74329"/>
    <lineage>
        <taxon>Bacteria</taxon>
        <taxon>Pseudomonadati</taxon>
        <taxon>Pseudomonadota</taxon>
        <taxon>Alphaproteobacteria</taxon>
        <taxon>Caulobacterales</taxon>
        <taxon>Caulobacteraceae</taxon>
        <taxon>Brevundimonas</taxon>
    </lineage>
</organism>
<dbReference type="AlphaFoldDB" id="A0A7Z8Y530"/>
<dbReference type="EMBL" id="UXHF01000004">
    <property type="protein sequence ID" value="VDC50860.1"/>
    <property type="molecule type" value="Genomic_DNA"/>
</dbReference>
<dbReference type="InterPro" id="IPR032710">
    <property type="entry name" value="NTF2-like_dom_sf"/>
</dbReference>
<dbReference type="Pfam" id="PF12680">
    <property type="entry name" value="SnoaL_2"/>
    <property type="match status" value="1"/>
</dbReference>
<gene>
    <name evidence="2" type="ORF">BREV_BREV_00337</name>
</gene>
<dbReference type="Proteomes" id="UP000289220">
    <property type="component" value="Unassembled WGS sequence"/>
</dbReference>
<evidence type="ECO:0000313" key="3">
    <source>
        <dbReference type="Proteomes" id="UP000289220"/>
    </source>
</evidence>
<dbReference type="RefSeq" id="WP_154725367.1">
    <property type="nucleotide sequence ID" value="NZ_UXHF01000004.1"/>
</dbReference>
<keyword evidence="3" id="KW-1185">Reference proteome</keyword>
<comment type="caution">
    <text evidence="2">The sequence shown here is derived from an EMBL/GenBank/DDBJ whole genome shotgun (WGS) entry which is preliminary data.</text>
</comment>
<reference evidence="2 3" key="1">
    <citation type="submission" date="2018-11" db="EMBL/GenBank/DDBJ databases">
        <authorList>
            <person name="Peiro R."/>
            <person name="Begona"/>
            <person name="Cbmso G."/>
            <person name="Lopez M."/>
            <person name="Gonzalez S."/>
            <person name="Sacristan E."/>
            <person name="Castillo E."/>
        </authorList>
    </citation>
    <scope>NUCLEOTIDE SEQUENCE [LARGE SCALE GENOMIC DNA]</scope>
    <source>
        <strain evidence="2">Brev_genome</strain>
    </source>
</reference>
<feature type="domain" description="SnoaL-like" evidence="1">
    <location>
        <begin position="10"/>
        <end position="103"/>
    </location>
</feature>
<evidence type="ECO:0000313" key="2">
    <source>
        <dbReference type="EMBL" id="VDC50860.1"/>
    </source>
</evidence>
<proteinExistence type="predicted"/>
<accession>A0A7Z8Y530</accession>
<dbReference type="SUPFAM" id="SSF54427">
    <property type="entry name" value="NTF2-like"/>
    <property type="match status" value="1"/>
</dbReference>
<name>A0A7Z8Y530_9CAUL</name>
<dbReference type="Gene3D" id="3.10.450.50">
    <property type="match status" value="1"/>
</dbReference>
<protein>
    <recommendedName>
        <fullName evidence="1">SnoaL-like domain-containing protein</fullName>
    </recommendedName>
</protein>
<sequence>MYVRLPNPIADYVDAIARGDVEGMVQPFAADGVVVSDDGRRHQGRPAIRTWIQETSAANGTVLTPDTLCHETSRIVVEGVKTGDFEGSPRRFVLAFELDGGVIKTMEAA</sequence>
<dbReference type="InterPro" id="IPR037401">
    <property type="entry name" value="SnoaL-like"/>
</dbReference>